<proteinExistence type="predicted"/>
<dbReference type="InterPro" id="IPR018715">
    <property type="entry name" value="DUF2239"/>
</dbReference>
<dbReference type="RefSeq" id="WP_243919900.1">
    <property type="nucleotide sequence ID" value="NZ_JALHLG010000009.1"/>
</dbReference>
<sequence>MTGPCTAFRNNKRIACGTRGELVAALRGQDSGVLVFEDASGKVVDLDWRAAAEQPQESPPPRKRGRPKLGVVPREVTLLPRHWDWLNQQSGGASAALRRLIDEARKADAPRTAPRAAQERAYSFMSAIAGDFAHFEQASRLLFAGDTRGLAEVTAPWPADVRAYLTELLEGDTP</sequence>
<reference evidence="1 2" key="1">
    <citation type="submission" date="2022-04" db="EMBL/GenBank/DDBJ databases">
        <title>Identification of a novel bacterium isolated from mangrove sediments.</title>
        <authorList>
            <person name="Pan X."/>
        </authorList>
    </citation>
    <scope>NUCLEOTIDE SEQUENCE [LARGE SCALE GENOMIC DNA]</scope>
    <source>
        <strain evidence="1 2">B2638</strain>
    </source>
</reference>
<name>A0ABT0BPF5_9SPHN</name>
<dbReference type="EMBL" id="JALHLG010000009">
    <property type="protein sequence ID" value="MCJ2186932.1"/>
    <property type="molecule type" value="Genomic_DNA"/>
</dbReference>
<comment type="caution">
    <text evidence="1">The sequence shown here is derived from an EMBL/GenBank/DDBJ whole genome shotgun (WGS) entry which is preliminary data.</text>
</comment>
<dbReference type="Pfam" id="PF09998">
    <property type="entry name" value="DUF2239"/>
    <property type="match status" value="1"/>
</dbReference>
<evidence type="ECO:0000313" key="1">
    <source>
        <dbReference type="EMBL" id="MCJ2186932.1"/>
    </source>
</evidence>
<organism evidence="1 2">
    <name type="scientific">Novosphingobium beihaiensis</name>
    <dbReference type="NCBI Taxonomy" id="2930389"/>
    <lineage>
        <taxon>Bacteria</taxon>
        <taxon>Pseudomonadati</taxon>
        <taxon>Pseudomonadota</taxon>
        <taxon>Alphaproteobacteria</taxon>
        <taxon>Sphingomonadales</taxon>
        <taxon>Sphingomonadaceae</taxon>
        <taxon>Novosphingobium</taxon>
    </lineage>
</organism>
<gene>
    <name evidence="1" type="ORF">MTR66_08900</name>
</gene>
<protein>
    <submittedName>
        <fullName evidence="1">DUF2239 family protein</fullName>
    </submittedName>
</protein>
<evidence type="ECO:0000313" key="2">
    <source>
        <dbReference type="Proteomes" id="UP001202281"/>
    </source>
</evidence>
<keyword evidence="2" id="KW-1185">Reference proteome</keyword>
<dbReference type="Proteomes" id="UP001202281">
    <property type="component" value="Unassembled WGS sequence"/>
</dbReference>
<accession>A0ABT0BPF5</accession>